<dbReference type="STRING" id="2015173.A0A026WJV9"/>
<feature type="transmembrane region" description="Helical" evidence="6">
    <location>
        <begin position="206"/>
        <end position="231"/>
    </location>
</feature>
<keyword evidence="3 6" id="KW-1133">Transmembrane helix</keyword>
<evidence type="ECO:0000256" key="5">
    <source>
        <dbReference type="SAM" id="MobiDB-lite"/>
    </source>
</evidence>
<keyword evidence="2 6" id="KW-0812">Transmembrane</keyword>
<dbReference type="Proteomes" id="UP000053097">
    <property type="component" value="Unassembled WGS sequence"/>
</dbReference>
<dbReference type="AlphaFoldDB" id="A0A026WJV9"/>
<dbReference type="PANTHER" id="PTHR22950:SF349">
    <property type="entry name" value="AMINO ACID TRANSPORTER TRANSMEMBRANE DOMAIN-CONTAINING PROTEIN"/>
    <property type="match status" value="1"/>
</dbReference>
<keyword evidence="9" id="KW-1185">Reference proteome</keyword>
<dbReference type="Pfam" id="PF01490">
    <property type="entry name" value="Aa_trans"/>
    <property type="match status" value="1"/>
</dbReference>
<evidence type="ECO:0000256" key="4">
    <source>
        <dbReference type="ARBA" id="ARBA00023136"/>
    </source>
</evidence>
<dbReference type="PANTHER" id="PTHR22950">
    <property type="entry name" value="AMINO ACID TRANSPORTER"/>
    <property type="match status" value="1"/>
</dbReference>
<feature type="domain" description="Amino acid transporter transmembrane" evidence="7">
    <location>
        <begin position="121"/>
        <end position="515"/>
    </location>
</feature>
<feature type="transmembrane region" description="Helical" evidence="6">
    <location>
        <begin position="496"/>
        <end position="516"/>
    </location>
</feature>
<feature type="transmembrane region" description="Helical" evidence="6">
    <location>
        <begin position="459"/>
        <end position="484"/>
    </location>
</feature>
<evidence type="ECO:0000313" key="9">
    <source>
        <dbReference type="Proteomes" id="UP000053097"/>
    </source>
</evidence>
<gene>
    <name evidence="8" type="ORF">X777_04360</name>
</gene>
<evidence type="ECO:0000256" key="2">
    <source>
        <dbReference type="ARBA" id="ARBA00022692"/>
    </source>
</evidence>
<dbReference type="GO" id="GO:0015179">
    <property type="term" value="F:L-amino acid transmembrane transporter activity"/>
    <property type="evidence" value="ECO:0007669"/>
    <property type="project" value="TreeGrafter"/>
</dbReference>
<protein>
    <submittedName>
        <fullName evidence="8">Proton-coupled amino acid transporter</fullName>
    </submittedName>
</protein>
<name>A0A026WJV9_OOCBI</name>
<organism evidence="8 9">
    <name type="scientific">Ooceraea biroi</name>
    <name type="common">Clonal raider ant</name>
    <name type="synonym">Cerapachys biroi</name>
    <dbReference type="NCBI Taxonomy" id="2015173"/>
    <lineage>
        <taxon>Eukaryota</taxon>
        <taxon>Metazoa</taxon>
        <taxon>Ecdysozoa</taxon>
        <taxon>Arthropoda</taxon>
        <taxon>Hexapoda</taxon>
        <taxon>Insecta</taxon>
        <taxon>Pterygota</taxon>
        <taxon>Neoptera</taxon>
        <taxon>Endopterygota</taxon>
        <taxon>Hymenoptera</taxon>
        <taxon>Apocrita</taxon>
        <taxon>Aculeata</taxon>
        <taxon>Formicoidea</taxon>
        <taxon>Formicidae</taxon>
        <taxon>Dorylinae</taxon>
        <taxon>Ooceraea</taxon>
    </lineage>
</organism>
<evidence type="ECO:0000256" key="1">
    <source>
        <dbReference type="ARBA" id="ARBA00004141"/>
    </source>
</evidence>
<dbReference type="OrthoDB" id="1684102at2759"/>
<proteinExistence type="predicted"/>
<feature type="transmembrane region" description="Helical" evidence="6">
    <location>
        <begin position="313"/>
        <end position="334"/>
    </location>
</feature>
<feature type="transmembrane region" description="Helical" evidence="6">
    <location>
        <begin position="243"/>
        <end position="262"/>
    </location>
</feature>
<feature type="compositionally biased region" description="Basic and acidic residues" evidence="5">
    <location>
        <begin position="1"/>
        <end position="12"/>
    </location>
</feature>
<dbReference type="EMBL" id="KK107207">
    <property type="protein sequence ID" value="EZA55399.1"/>
    <property type="molecule type" value="Genomic_DNA"/>
</dbReference>
<accession>A0A026WJV9</accession>
<feature type="transmembrane region" description="Helical" evidence="6">
    <location>
        <begin position="274"/>
        <end position="293"/>
    </location>
</feature>
<dbReference type="GO" id="GO:0005774">
    <property type="term" value="C:vacuolar membrane"/>
    <property type="evidence" value="ECO:0007669"/>
    <property type="project" value="TreeGrafter"/>
</dbReference>
<comment type="subcellular location">
    <subcellularLocation>
        <location evidence="1">Membrane</location>
        <topology evidence="1">Multi-pass membrane protein</topology>
    </subcellularLocation>
</comment>
<keyword evidence="4 6" id="KW-0472">Membrane</keyword>
<dbReference type="InterPro" id="IPR013057">
    <property type="entry name" value="AA_transpt_TM"/>
</dbReference>
<evidence type="ECO:0000313" key="8">
    <source>
        <dbReference type="EMBL" id="EZA55399.1"/>
    </source>
</evidence>
<evidence type="ECO:0000256" key="6">
    <source>
        <dbReference type="SAM" id="Phobius"/>
    </source>
</evidence>
<evidence type="ECO:0000256" key="3">
    <source>
        <dbReference type="ARBA" id="ARBA00022989"/>
    </source>
</evidence>
<feature type="transmembrane region" description="Helical" evidence="6">
    <location>
        <begin position="140"/>
        <end position="168"/>
    </location>
</feature>
<feature type="region of interest" description="Disordered" evidence="5">
    <location>
        <begin position="1"/>
        <end position="26"/>
    </location>
</feature>
<sequence length="537" mass="59203">MTSIRRHCEGRLSEGGSGQNVADTRSFVARGRRKESGLLSALTARFTVKAHERWTSSMIPFIQSVRIRGALREREHRNCVCVALSRDEQEAEEQPSEAAHDEPYDPYLHRVTDKPVSDFGSLANLIKSAVGTGLFAMPNAFAGVGLFMGIVGTMLMGLLITGSLQLLVRIHHLMCIRLKKPILVYDNVVVAALTTGARKPWLSARAATFIVDSTILLCYIGIGSVYIVFIAGTIQQCVDTEKVIAQSYYALILFPFLFIMNIAKNLAAIAPISVAGNVLFASAGIIGIVYALKDGIGDTWVTIGLDFSLYAKFAGMVFFSMCSPGLILAIEHSMEKPWNYPKACGILNWGMTTIVFVHIFVGAIGYLKWGPEALGNFILNHEETDAPTIVALLMQALAIYFSYGLQCYMPITILKFSYAIPAIESGAWKGTPFLWDLIIRFFITFITCIFALAVPRLDLFIGLVGSICISTLSTIIPCIIYILVHYGDFGKFKWRLILGVTMFSIAFIVTVCAIVTNLTLLVEFFTHGYIIIMIFNI</sequence>
<feature type="transmembrane region" description="Helical" evidence="6">
    <location>
        <begin position="432"/>
        <end position="453"/>
    </location>
</feature>
<feature type="transmembrane region" description="Helical" evidence="6">
    <location>
        <begin position="346"/>
        <end position="369"/>
    </location>
</feature>
<evidence type="ECO:0000259" key="7">
    <source>
        <dbReference type="Pfam" id="PF01490"/>
    </source>
</evidence>
<reference evidence="8 9" key="1">
    <citation type="journal article" date="2014" name="Curr. Biol.">
        <title>The genome of the clonal raider ant Cerapachys biroi.</title>
        <authorList>
            <person name="Oxley P.R."/>
            <person name="Ji L."/>
            <person name="Fetter-Pruneda I."/>
            <person name="McKenzie S.K."/>
            <person name="Li C."/>
            <person name="Hu H."/>
            <person name="Zhang G."/>
            <person name="Kronauer D.J."/>
        </authorList>
    </citation>
    <scope>NUCLEOTIDE SEQUENCE [LARGE SCALE GENOMIC DNA]</scope>
</reference>
<dbReference type="OMA" id="RIHHLMC"/>